<dbReference type="PANTHER" id="PTHR30462">
    <property type="entry name" value="INTERMEMBRANE TRANSPORT PROTEIN PQIB-RELATED"/>
    <property type="match status" value="1"/>
</dbReference>
<dbReference type="AlphaFoldDB" id="A0A6L8WB25"/>
<keyword evidence="5 7" id="KW-1133">Transmembrane helix</keyword>
<evidence type="ECO:0000256" key="1">
    <source>
        <dbReference type="ARBA" id="ARBA00004533"/>
    </source>
</evidence>
<evidence type="ECO:0000313" key="10">
    <source>
        <dbReference type="Proteomes" id="UP000476030"/>
    </source>
</evidence>
<keyword evidence="4 7" id="KW-0812">Transmembrane</keyword>
<dbReference type="GO" id="GO:0005886">
    <property type="term" value="C:plasma membrane"/>
    <property type="evidence" value="ECO:0007669"/>
    <property type="project" value="UniProtKB-SubCell"/>
</dbReference>
<keyword evidence="10" id="KW-1185">Reference proteome</keyword>
<dbReference type="InterPro" id="IPR003399">
    <property type="entry name" value="Mce/MlaD"/>
</dbReference>
<evidence type="ECO:0000256" key="6">
    <source>
        <dbReference type="ARBA" id="ARBA00023136"/>
    </source>
</evidence>
<evidence type="ECO:0000256" key="5">
    <source>
        <dbReference type="ARBA" id="ARBA00022989"/>
    </source>
</evidence>
<dbReference type="PANTHER" id="PTHR30462:SF0">
    <property type="entry name" value="INTERMEMBRANE TRANSPORT PROTEIN YEBT"/>
    <property type="match status" value="1"/>
</dbReference>
<evidence type="ECO:0000256" key="7">
    <source>
        <dbReference type="SAM" id="Phobius"/>
    </source>
</evidence>
<evidence type="ECO:0000259" key="8">
    <source>
        <dbReference type="Pfam" id="PF02470"/>
    </source>
</evidence>
<feature type="domain" description="Mce/MlaD" evidence="8">
    <location>
        <begin position="168"/>
        <end position="235"/>
    </location>
</feature>
<protein>
    <submittedName>
        <fullName evidence="9">MCE family protein</fullName>
    </submittedName>
</protein>
<comment type="subcellular location">
    <subcellularLocation>
        <location evidence="1">Cell inner membrane</location>
    </subcellularLocation>
</comment>
<reference evidence="9 10" key="1">
    <citation type="submission" date="2019-12" db="EMBL/GenBank/DDBJ databases">
        <title>Snethiella sp. nov. sp. isolated from sea sand.</title>
        <authorList>
            <person name="Kim J."/>
            <person name="Jeong S.E."/>
            <person name="Jung H.S."/>
            <person name="Jeon C.O."/>
        </authorList>
    </citation>
    <scope>NUCLEOTIDE SEQUENCE [LARGE SCALE GENOMIC DNA]</scope>
    <source>
        <strain evidence="9 10">DP05</strain>
    </source>
</reference>
<keyword evidence="3" id="KW-0997">Cell inner membrane</keyword>
<feature type="transmembrane region" description="Helical" evidence="7">
    <location>
        <begin position="24"/>
        <end position="46"/>
    </location>
</feature>
<organism evidence="9 10">
    <name type="scientific">Sneathiella litorea</name>
    <dbReference type="NCBI Taxonomy" id="2606216"/>
    <lineage>
        <taxon>Bacteria</taxon>
        <taxon>Pseudomonadati</taxon>
        <taxon>Pseudomonadota</taxon>
        <taxon>Alphaproteobacteria</taxon>
        <taxon>Sneathiellales</taxon>
        <taxon>Sneathiellaceae</taxon>
        <taxon>Sneathiella</taxon>
    </lineage>
</organism>
<evidence type="ECO:0000256" key="2">
    <source>
        <dbReference type="ARBA" id="ARBA00022475"/>
    </source>
</evidence>
<gene>
    <name evidence="9" type="ORF">GQE98_14675</name>
</gene>
<feature type="domain" description="Mce/MlaD" evidence="8">
    <location>
        <begin position="297"/>
        <end position="403"/>
    </location>
</feature>
<keyword evidence="6 7" id="KW-0472">Membrane</keyword>
<evidence type="ECO:0000256" key="3">
    <source>
        <dbReference type="ARBA" id="ARBA00022519"/>
    </source>
</evidence>
<keyword evidence="2" id="KW-1003">Cell membrane</keyword>
<feature type="domain" description="Mce/MlaD" evidence="8">
    <location>
        <begin position="53"/>
        <end position="144"/>
    </location>
</feature>
<name>A0A6L8WB25_9PROT</name>
<evidence type="ECO:0000256" key="4">
    <source>
        <dbReference type="ARBA" id="ARBA00022692"/>
    </source>
</evidence>
<dbReference type="Pfam" id="PF02470">
    <property type="entry name" value="MlaD"/>
    <property type="match status" value="3"/>
</dbReference>
<dbReference type="EMBL" id="WTUW01000009">
    <property type="protein sequence ID" value="MZR31879.1"/>
    <property type="molecule type" value="Genomic_DNA"/>
</dbReference>
<dbReference type="Proteomes" id="UP000476030">
    <property type="component" value="Unassembled WGS sequence"/>
</dbReference>
<proteinExistence type="predicted"/>
<sequence length="575" mass="62957">MTRGTIMTDDSGQKLPDAKVRRGYVSMMSIWIVPAIALAVAAYLIFQALAERGSEISIKFDNAEGMVPGKTQLKYKDVSIGTLSRIDILDDDEGVSMVIDVNREAEKYLTENAQFWIVAPAIGFQGITGLQTLLSGSFIEIDPGKGGDRQTEFNGLNTPPVITSDAKGTEYVLSTEKLSNINRGTPVIYKGLQVGSVLGYRLAEDKQAIEVYAFVKAPYDELVLEGTNFWNAGGINVSVSTSGVEVGADSVQALIAGAIEFGTDELYQGTFKAESRHPFKLYDNKQAKNDARFTEKVVYVLYFDGSVSGLAVGASVEFKGIKVGNVREISLEIDEAKQKYYIPVLIEIEPQRIKLTDDGKKILSALERRELRQKIIKDLIARGLKAKLKNANFLTGQLIVDLDLVPDREAVYVASNRRYPEIPTVPADLDEITSSVTQLMSKLGKLPIERLGNSLTNTVEGLDKLVNSGELQQTIEEYRKLAVSVRVVAENIDTKTLPNIGKTIDGVREAITKIDATLASAETMFTSVNDLIADGSPFKYDLMNMLQELAAASRAVRSLADFLERNPSSLISGKR</sequence>
<dbReference type="InterPro" id="IPR051800">
    <property type="entry name" value="PqiA-PqiB_transport"/>
</dbReference>
<comment type="caution">
    <text evidence="9">The sequence shown here is derived from an EMBL/GenBank/DDBJ whole genome shotgun (WGS) entry which is preliminary data.</text>
</comment>
<evidence type="ECO:0000313" key="9">
    <source>
        <dbReference type="EMBL" id="MZR31879.1"/>
    </source>
</evidence>
<accession>A0A6L8WB25</accession>